<feature type="transmembrane region" description="Helical" evidence="7">
    <location>
        <begin position="132"/>
        <end position="153"/>
    </location>
</feature>
<name>A0A1I4B930_9HYPH</name>
<reference evidence="10" key="1">
    <citation type="submission" date="2016-10" db="EMBL/GenBank/DDBJ databases">
        <authorList>
            <person name="Varghese N."/>
            <person name="Submissions S."/>
        </authorList>
    </citation>
    <scope>NUCLEOTIDE SEQUENCE [LARGE SCALE GENOMIC DNA]</scope>
    <source>
        <strain evidence="10">CGMCC 1.6474</strain>
    </source>
</reference>
<dbReference type="PANTHER" id="PTHR30625:SF16">
    <property type="entry name" value="BIOPOLYMER TRANSPORT PROTEIN EXBB"/>
    <property type="match status" value="1"/>
</dbReference>
<evidence type="ECO:0000256" key="6">
    <source>
        <dbReference type="RuleBase" id="RU004057"/>
    </source>
</evidence>
<dbReference type="RefSeq" id="WP_091942921.1">
    <property type="nucleotide sequence ID" value="NZ_FOSV01000003.1"/>
</dbReference>
<dbReference type="PANTHER" id="PTHR30625">
    <property type="entry name" value="PROTEIN TOLQ"/>
    <property type="match status" value="1"/>
</dbReference>
<keyword evidence="9" id="KW-0132">Cell division</keyword>
<keyword evidence="2" id="KW-1003">Cell membrane</keyword>
<evidence type="ECO:0000313" key="9">
    <source>
        <dbReference type="EMBL" id="SFK65358.1"/>
    </source>
</evidence>
<keyword evidence="9" id="KW-0131">Cell cycle</keyword>
<evidence type="ECO:0000256" key="2">
    <source>
        <dbReference type="ARBA" id="ARBA00022475"/>
    </source>
</evidence>
<accession>A0A1I4B930</accession>
<evidence type="ECO:0000256" key="7">
    <source>
        <dbReference type="SAM" id="Phobius"/>
    </source>
</evidence>
<dbReference type="STRING" id="414703.SAMN04488125_103103"/>
<gene>
    <name evidence="9" type="ORF">SAMN04488125_103103</name>
</gene>
<dbReference type="Proteomes" id="UP000198804">
    <property type="component" value="Unassembled WGS sequence"/>
</dbReference>
<keyword evidence="6" id="KW-0653">Protein transport</keyword>
<dbReference type="InterPro" id="IPR050790">
    <property type="entry name" value="ExbB/TolQ_transport"/>
</dbReference>
<proteinExistence type="inferred from homology"/>
<dbReference type="OrthoDB" id="9805133at2"/>
<keyword evidence="3 7" id="KW-0812">Transmembrane</keyword>
<comment type="similarity">
    <text evidence="6">Belongs to the exbB/tolQ family.</text>
</comment>
<organism evidence="9 10">
    <name type="scientific">Methylorubrum salsuginis</name>
    <dbReference type="NCBI Taxonomy" id="414703"/>
    <lineage>
        <taxon>Bacteria</taxon>
        <taxon>Pseudomonadati</taxon>
        <taxon>Pseudomonadota</taxon>
        <taxon>Alphaproteobacteria</taxon>
        <taxon>Hyphomicrobiales</taxon>
        <taxon>Methylobacteriaceae</taxon>
        <taxon>Methylorubrum</taxon>
    </lineage>
</organism>
<feature type="transmembrane region" description="Helical" evidence="7">
    <location>
        <begin position="173"/>
        <end position="195"/>
    </location>
</feature>
<evidence type="ECO:0000256" key="1">
    <source>
        <dbReference type="ARBA" id="ARBA00004651"/>
    </source>
</evidence>
<keyword evidence="10" id="KW-1185">Reference proteome</keyword>
<evidence type="ECO:0000256" key="3">
    <source>
        <dbReference type="ARBA" id="ARBA00022692"/>
    </source>
</evidence>
<protein>
    <submittedName>
        <fullName evidence="9">Cell division and transport-associated protein TolQ</fullName>
    </submittedName>
</protein>
<sequence length="234" mass="24553">MEPTSAPVEAAAAAGHDFSFLGLFLQADPIVKGVMILLVVASLACWTVVFEKVVRLAAAKRQAKAFEAMVRQEGAVDAKQDGIAGRVVHAGLDAWRDQDPSESRAERRERIERAMKGALGLEVKRLQSGLPLLATSGSTAPFIGLFGTVWGIMNSFSSIAKSQDTSLAVVAPGIAEALFATAIGLVVAIPAVMAYNKLSGDVARLQSGFVSCIAVLGNRLARDRSPHARAAAAE</sequence>
<evidence type="ECO:0000256" key="5">
    <source>
        <dbReference type="ARBA" id="ARBA00023136"/>
    </source>
</evidence>
<comment type="subcellular location">
    <subcellularLocation>
        <location evidence="1">Cell membrane</location>
        <topology evidence="1">Multi-pass membrane protein</topology>
    </subcellularLocation>
    <subcellularLocation>
        <location evidence="6">Membrane</location>
        <topology evidence="6">Multi-pass membrane protein</topology>
    </subcellularLocation>
</comment>
<feature type="domain" description="MotA/TolQ/ExbB proton channel" evidence="8">
    <location>
        <begin position="81"/>
        <end position="206"/>
    </location>
</feature>
<evidence type="ECO:0000256" key="4">
    <source>
        <dbReference type="ARBA" id="ARBA00022989"/>
    </source>
</evidence>
<dbReference type="EMBL" id="FOSV01000003">
    <property type="protein sequence ID" value="SFK65358.1"/>
    <property type="molecule type" value="Genomic_DNA"/>
</dbReference>
<dbReference type="GO" id="GO:0051301">
    <property type="term" value="P:cell division"/>
    <property type="evidence" value="ECO:0007669"/>
    <property type="project" value="UniProtKB-KW"/>
</dbReference>
<feature type="transmembrane region" description="Helical" evidence="7">
    <location>
        <begin position="30"/>
        <end position="50"/>
    </location>
</feature>
<dbReference type="GO" id="GO:0005886">
    <property type="term" value="C:plasma membrane"/>
    <property type="evidence" value="ECO:0007669"/>
    <property type="project" value="UniProtKB-SubCell"/>
</dbReference>
<evidence type="ECO:0000313" key="10">
    <source>
        <dbReference type="Proteomes" id="UP000198804"/>
    </source>
</evidence>
<dbReference type="Pfam" id="PF01618">
    <property type="entry name" value="MotA_ExbB"/>
    <property type="match status" value="1"/>
</dbReference>
<dbReference type="AlphaFoldDB" id="A0A1I4B930"/>
<evidence type="ECO:0000259" key="8">
    <source>
        <dbReference type="Pfam" id="PF01618"/>
    </source>
</evidence>
<keyword evidence="5 7" id="KW-0472">Membrane</keyword>
<dbReference type="GO" id="GO:0017038">
    <property type="term" value="P:protein import"/>
    <property type="evidence" value="ECO:0007669"/>
    <property type="project" value="TreeGrafter"/>
</dbReference>
<keyword evidence="4 7" id="KW-1133">Transmembrane helix</keyword>
<dbReference type="InterPro" id="IPR002898">
    <property type="entry name" value="MotA_ExbB_proton_chnl"/>
</dbReference>
<keyword evidence="6" id="KW-0813">Transport</keyword>